<proteinExistence type="predicted"/>
<organism evidence="2 3">
    <name type="scientific">Cinchona calisaya</name>
    <dbReference type="NCBI Taxonomy" id="153742"/>
    <lineage>
        <taxon>Eukaryota</taxon>
        <taxon>Viridiplantae</taxon>
        <taxon>Streptophyta</taxon>
        <taxon>Embryophyta</taxon>
        <taxon>Tracheophyta</taxon>
        <taxon>Spermatophyta</taxon>
        <taxon>Magnoliopsida</taxon>
        <taxon>eudicotyledons</taxon>
        <taxon>Gunneridae</taxon>
        <taxon>Pentapetalae</taxon>
        <taxon>asterids</taxon>
        <taxon>lamiids</taxon>
        <taxon>Gentianales</taxon>
        <taxon>Rubiaceae</taxon>
        <taxon>Cinchonoideae</taxon>
        <taxon>Cinchoneae</taxon>
        <taxon>Cinchona</taxon>
    </lineage>
</organism>
<gene>
    <name evidence="2" type="ORF">ACH5RR_021578</name>
</gene>
<comment type="caution">
    <text evidence="2">The sequence shown here is derived from an EMBL/GenBank/DDBJ whole genome shotgun (WGS) entry which is preliminary data.</text>
</comment>
<name>A0ABD2ZIP9_9GENT</name>
<accession>A0ABD2ZIP9</accession>
<dbReference type="AlphaFoldDB" id="A0ABD2ZIP9"/>
<keyword evidence="1" id="KW-0732">Signal</keyword>
<dbReference type="Proteomes" id="UP001630127">
    <property type="component" value="Unassembled WGS sequence"/>
</dbReference>
<protein>
    <submittedName>
        <fullName evidence="2">Uncharacterized protein</fullName>
    </submittedName>
</protein>
<keyword evidence="3" id="KW-1185">Reference proteome</keyword>
<evidence type="ECO:0000256" key="1">
    <source>
        <dbReference type="SAM" id="SignalP"/>
    </source>
</evidence>
<sequence length="94" mass="10110">MAKVTTVVLPMLIWFLALSNHVTLPAMAAADVGNANNLILGSGRKLLNEQYCDCNCDPTVSECFPDDPYCQSYCGGSSLKADSSKYQKFGNANP</sequence>
<dbReference type="EMBL" id="JBJUIK010000009">
    <property type="protein sequence ID" value="KAL3518989.1"/>
    <property type="molecule type" value="Genomic_DNA"/>
</dbReference>
<feature type="signal peptide" evidence="1">
    <location>
        <begin position="1"/>
        <end position="19"/>
    </location>
</feature>
<reference evidence="2 3" key="1">
    <citation type="submission" date="2024-11" db="EMBL/GenBank/DDBJ databases">
        <title>A near-complete genome assembly of Cinchona calisaya.</title>
        <authorList>
            <person name="Lian D.C."/>
            <person name="Zhao X.W."/>
            <person name="Wei L."/>
        </authorList>
    </citation>
    <scope>NUCLEOTIDE SEQUENCE [LARGE SCALE GENOMIC DNA]</scope>
    <source>
        <tissue evidence="2">Nenye</tissue>
    </source>
</reference>
<feature type="chain" id="PRO_5044813386" evidence="1">
    <location>
        <begin position="20"/>
        <end position="94"/>
    </location>
</feature>
<evidence type="ECO:0000313" key="2">
    <source>
        <dbReference type="EMBL" id="KAL3518989.1"/>
    </source>
</evidence>
<evidence type="ECO:0000313" key="3">
    <source>
        <dbReference type="Proteomes" id="UP001630127"/>
    </source>
</evidence>